<dbReference type="GO" id="GO:0032451">
    <property type="term" value="F:demethylase activity"/>
    <property type="evidence" value="ECO:0007669"/>
    <property type="project" value="TreeGrafter"/>
</dbReference>
<reference evidence="14" key="1">
    <citation type="submission" date="2016-06" db="UniProtKB">
        <authorList>
            <consortium name="WormBaseParasite"/>
        </authorList>
    </citation>
    <scope>IDENTIFICATION</scope>
</reference>
<proteinExistence type="inferred from homology"/>
<evidence type="ECO:0000256" key="2">
    <source>
        <dbReference type="ARBA" id="ARBA00001974"/>
    </source>
</evidence>
<dbReference type="WBParaSite" id="TCNE_0000683701-mRNA-1">
    <property type="protein sequence ID" value="TCNE_0000683701-mRNA-1"/>
    <property type="gene ID" value="TCNE_0000683701"/>
</dbReference>
<evidence type="ECO:0000256" key="11">
    <source>
        <dbReference type="ARBA" id="ARBA00031313"/>
    </source>
</evidence>
<sequence length="273" mass="31150">MIEKLQIGSYNVVAGPCFELKYSDDAMGVVLLNTPSFFETTFKKWIQAKQKPEESVDELAKRFPSGPISAYFKEKFDQLKEVFDNSELVVTHDFDLLPNRRPKILMRACGQVAGATFFYHPPEEAIGTAGTALLAKVSASSHLSYNFFGGILECAHMCSYLSLKSLGLNVHRAQLQKRSGVALHPKYGGYFAYRGVFVFPNVRLPSTFKEKRAAMLLDTVEKQEEAIALYNHHWWDGKYRDCGNPVEKYSDLQLQYFSTLPEQRWPIIAHWFQ</sequence>
<keyword evidence="8" id="KW-0274">FAD</keyword>
<keyword evidence="6" id="KW-0285">Flavoprotein</keyword>
<evidence type="ECO:0000256" key="5">
    <source>
        <dbReference type="ARBA" id="ARBA00022490"/>
    </source>
</evidence>
<comment type="cofactor">
    <cofactor evidence="1">
        <name>FMN</name>
        <dbReference type="ChEBI" id="CHEBI:58210"/>
    </cofactor>
</comment>
<comment type="subcellular location">
    <subcellularLocation>
        <location evidence="3">Cytoplasm</location>
    </subcellularLocation>
</comment>
<evidence type="ECO:0000256" key="9">
    <source>
        <dbReference type="ARBA" id="ARBA00022857"/>
    </source>
</evidence>
<evidence type="ECO:0000313" key="13">
    <source>
        <dbReference type="Proteomes" id="UP000050794"/>
    </source>
</evidence>
<evidence type="ECO:0000256" key="8">
    <source>
        <dbReference type="ARBA" id="ARBA00022827"/>
    </source>
</evidence>
<dbReference type="GO" id="GO:0005737">
    <property type="term" value="C:cytoplasm"/>
    <property type="evidence" value="ECO:0007669"/>
    <property type="project" value="UniProtKB-SubCell"/>
</dbReference>
<keyword evidence="13" id="KW-1185">Reference proteome</keyword>
<dbReference type="GO" id="GO:0071949">
    <property type="term" value="F:FAD binding"/>
    <property type="evidence" value="ECO:0007669"/>
    <property type="project" value="TreeGrafter"/>
</dbReference>
<keyword evidence="7" id="KW-0288">FMN</keyword>
<keyword evidence="9" id="KW-0521">NADP</keyword>
<dbReference type="EMBL" id="UYWY01019563">
    <property type="protein sequence ID" value="VDM38158.1"/>
    <property type="molecule type" value="Genomic_DNA"/>
</dbReference>
<evidence type="ECO:0000256" key="10">
    <source>
        <dbReference type="ARBA" id="ARBA00023002"/>
    </source>
</evidence>
<dbReference type="GO" id="GO:0009235">
    <property type="term" value="P:cobalamin metabolic process"/>
    <property type="evidence" value="ECO:0007669"/>
    <property type="project" value="TreeGrafter"/>
</dbReference>
<keyword evidence="5" id="KW-0963">Cytoplasm</keyword>
<organism evidence="13 14">
    <name type="scientific">Toxocara canis</name>
    <name type="common">Canine roundworm</name>
    <dbReference type="NCBI Taxonomy" id="6265"/>
    <lineage>
        <taxon>Eukaryota</taxon>
        <taxon>Metazoa</taxon>
        <taxon>Ecdysozoa</taxon>
        <taxon>Nematoda</taxon>
        <taxon>Chromadorea</taxon>
        <taxon>Rhabditida</taxon>
        <taxon>Spirurina</taxon>
        <taxon>Ascaridomorpha</taxon>
        <taxon>Ascaridoidea</taxon>
        <taxon>Toxocaridae</taxon>
        <taxon>Toxocara</taxon>
    </lineage>
</organism>
<dbReference type="Proteomes" id="UP000050794">
    <property type="component" value="Unassembled WGS sequence"/>
</dbReference>
<accession>A0A183UEB7</accession>
<dbReference type="AlphaFoldDB" id="A0A183UEB7"/>
<evidence type="ECO:0000256" key="3">
    <source>
        <dbReference type="ARBA" id="ARBA00004496"/>
    </source>
</evidence>
<evidence type="ECO:0000256" key="4">
    <source>
        <dbReference type="ARBA" id="ARBA00007762"/>
    </source>
</evidence>
<evidence type="ECO:0000313" key="14">
    <source>
        <dbReference type="WBParaSite" id="TCNE_0000683701-mRNA-1"/>
    </source>
</evidence>
<evidence type="ECO:0000256" key="6">
    <source>
        <dbReference type="ARBA" id="ARBA00022630"/>
    </source>
</evidence>
<dbReference type="Pfam" id="PF16690">
    <property type="entry name" value="MMACHC"/>
    <property type="match status" value="2"/>
</dbReference>
<protein>
    <recommendedName>
        <fullName evidence="11">Cyanocobalamin reductase (cyanide-eliminating)</fullName>
    </recommendedName>
</protein>
<comment type="similarity">
    <text evidence="4">Belongs to the MMACHC family.</text>
</comment>
<dbReference type="PANTHER" id="PTHR31457">
    <property type="entry name" value="METHYLMALONIC ACIDURIA AND HOMOCYSTINURIA TYPE C PROTEIN"/>
    <property type="match status" value="1"/>
</dbReference>
<evidence type="ECO:0000313" key="12">
    <source>
        <dbReference type="EMBL" id="VDM38158.1"/>
    </source>
</evidence>
<keyword evidence="10" id="KW-0560">Oxidoreductase</keyword>
<dbReference type="GO" id="GO:0033787">
    <property type="term" value="F:cyanocobalamin reductase (cyanide-eliminating) (NADP+) activity"/>
    <property type="evidence" value="ECO:0007669"/>
    <property type="project" value="TreeGrafter"/>
</dbReference>
<name>A0A183UEB7_TOXCA</name>
<dbReference type="InterPro" id="IPR032037">
    <property type="entry name" value="MMACHC"/>
</dbReference>
<reference evidence="12 13" key="2">
    <citation type="submission" date="2018-11" db="EMBL/GenBank/DDBJ databases">
        <authorList>
            <consortium name="Pathogen Informatics"/>
        </authorList>
    </citation>
    <scope>NUCLEOTIDE SEQUENCE [LARGE SCALE GENOMIC DNA]</scope>
</reference>
<dbReference type="PANTHER" id="PTHR31457:SF2">
    <property type="entry name" value="CYANOCOBALAMIN REDUCTASE _ ALKYLCOBALAMIN DEALKYLASE"/>
    <property type="match status" value="1"/>
</dbReference>
<dbReference type="CDD" id="cd12959">
    <property type="entry name" value="MMACHC-like"/>
    <property type="match status" value="1"/>
</dbReference>
<evidence type="ECO:0000256" key="7">
    <source>
        <dbReference type="ARBA" id="ARBA00022643"/>
    </source>
</evidence>
<comment type="cofactor">
    <cofactor evidence="2">
        <name>FAD</name>
        <dbReference type="ChEBI" id="CHEBI:57692"/>
    </cofactor>
</comment>
<gene>
    <name evidence="12" type="ORF">TCNE_LOCUS6837</name>
</gene>
<evidence type="ECO:0000256" key="1">
    <source>
        <dbReference type="ARBA" id="ARBA00001917"/>
    </source>
</evidence>